<dbReference type="RefSeq" id="WP_268073119.1">
    <property type="nucleotide sequence ID" value="NZ_CP109965.1"/>
</dbReference>
<dbReference type="Proteomes" id="UP001163726">
    <property type="component" value="Chromosome"/>
</dbReference>
<keyword evidence="2 3" id="KW-0418">Kinase</keyword>
<dbReference type="PANTHER" id="PTHR12149:SF8">
    <property type="entry name" value="PROTEIN-RIBULOSAMINE 3-KINASE"/>
    <property type="match status" value="1"/>
</dbReference>
<keyword evidence="4" id="KW-1185">Reference proteome</keyword>
<dbReference type="PIRSF" id="PIRSF006221">
    <property type="entry name" value="Ketosamine-3-kinase"/>
    <property type="match status" value="1"/>
</dbReference>
<organism evidence="3 4">
    <name type="scientific">Catenovulum adriaticum</name>
    <dbReference type="NCBI Taxonomy" id="2984846"/>
    <lineage>
        <taxon>Bacteria</taxon>
        <taxon>Pseudomonadati</taxon>
        <taxon>Pseudomonadota</taxon>
        <taxon>Gammaproteobacteria</taxon>
        <taxon>Alteromonadales</taxon>
        <taxon>Alteromonadaceae</taxon>
        <taxon>Catenovulum</taxon>
    </lineage>
</organism>
<dbReference type="InterPro" id="IPR011009">
    <property type="entry name" value="Kinase-like_dom_sf"/>
</dbReference>
<dbReference type="Pfam" id="PF03881">
    <property type="entry name" value="Fructosamin_kin"/>
    <property type="match status" value="1"/>
</dbReference>
<accession>A0ABY7AHB6</accession>
<dbReference type="GO" id="GO:0016301">
    <property type="term" value="F:kinase activity"/>
    <property type="evidence" value="ECO:0007669"/>
    <property type="project" value="UniProtKB-KW"/>
</dbReference>
<proteinExistence type="inferred from homology"/>
<evidence type="ECO:0000256" key="1">
    <source>
        <dbReference type="ARBA" id="ARBA00009460"/>
    </source>
</evidence>
<reference evidence="3" key="1">
    <citation type="submission" date="2022-10" db="EMBL/GenBank/DDBJ databases">
        <title>Catenovulum adriacola sp. nov. isolated in the Harbour of Susak.</title>
        <authorList>
            <person name="Schoch T."/>
            <person name="Reich S.J."/>
            <person name="Stoeferle S."/>
            <person name="Flaiz M."/>
            <person name="Kazda M."/>
            <person name="Riedel C.U."/>
            <person name="Duerre P."/>
        </authorList>
    </citation>
    <scope>NUCLEOTIDE SEQUENCE</scope>
    <source>
        <strain evidence="3">TS8</strain>
    </source>
</reference>
<gene>
    <name evidence="3" type="ORF">OLW01_07330</name>
</gene>
<dbReference type="EMBL" id="CP109965">
    <property type="protein sequence ID" value="WAJ69007.1"/>
    <property type="molecule type" value="Genomic_DNA"/>
</dbReference>
<dbReference type="Gene3D" id="3.30.200.20">
    <property type="entry name" value="Phosphorylase Kinase, domain 1"/>
    <property type="match status" value="1"/>
</dbReference>
<evidence type="ECO:0000313" key="3">
    <source>
        <dbReference type="EMBL" id="WAJ69007.1"/>
    </source>
</evidence>
<name>A0ABY7AHB6_9ALTE</name>
<dbReference type="SUPFAM" id="SSF56112">
    <property type="entry name" value="Protein kinase-like (PK-like)"/>
    <property type="match status" value="1"/>
</dbReference>
<sequence>MWHQIELAISEHSQQAFRIEQKQMLSGGDISQAYYISQGSRKYFVKVNEAAFIENFNCEAASLNSITHTQTIHVPKVIEAGDSKAHAYLILDYIPFNASPADDSWHQAGIELANMHQVSLQPMFGYDDNNFIGHTPQYNRWNNNWANFFAEQRIGYQLELLAEKNIKIGDIDDIVALIHNLLRPRKVQASLLHGDLWRGNIGFDTKQAYIFDPACYYGDYEADLAMTELFGSYPKAFYSGYHSITPQEPGYHKRQLIYNFYHILNHANLFSGPYVAQAKQVLTQLTCQN</sequence>
<evidence type="ECO:0000256" key="2">
    <source>
        <dbReference type="PIRNR" id="PIRNR006221"/>
    </source>
</evidence>
<keyword evidence="2" id="KW-0808">Transferase</keyword>
<evidence type="ECO:0000313" key="4">
    <source>
        <dbReference type="Proteomes" id="UP001163726"/>
    </source>
</evidence>
<dbReference type="Gene3D" id="3.90.1200.10">
    <property type="match status" value="1"/>
</dbReference>
<dbReference type="InterPro" id="IPR016477">
    <property type="entry name" value="Fructo-/Ketosamine-3-kinase"/>
</dbReference>
<comment type="similarity">
    <text evidence="1 2">Belongs to the fructosamine kinase family.</text>
</comment>
<protein>
    <submittedName>
        <fullName evidence="3">Fructosamine kinase family protein</fullName>
    </submittedName>
</protein>
<dbReference type="PANTHER" id="PTHR12149">
    <property type="entry name" value="FRUCTOSAMINE 3 KINASE-RELATED PROTEIN"/>
    <property type="match status" value="1"/>
</dbReference>